<dbReference type="InterPro" id="IPR001347">
    <property type="entry name" value="SIS_dom"/>
</dbReference>
<proteinExistence type="inferred from homology"/>
<comment type="similarity">
    <text evidence="1">Belongs to the SIS family. PHI subfamily.</text>
</comment>
<dbReference type="PANTHER" id="PTHR43443">
    <property type="entry name" value="3-HEXULOSE-6-PHOSPHATE ISOMERASE"/>
    <property type="match status" value="1"/>
</dbReference>
<dbReference type="EMBL" id="CP091196">
    <property type="protein sequence ID" value="UQS26185.1"/>
    <property type="molecule type" value="Genomic_DNA"/>
</dbReference>
<name>A0ABY4P1E0_9PSEU</name>
<dbReference type="InterPro" id="IPR017552">
    <property type="entry name" value="PHI/rmpB"/>
</dbReference>
<accession>A0ABY4P1E0</accession>
<evidence type="ECO:0000313" key="3">
    <source>
        <dbReference type="EMBL" id="UQS26185.1"/>
    </source>
</evidence>
<dbReference type="PROSITE" id="PS51464">
    <property type="entry name" value="SIS"/>
    <property type="match status" value="1"/>
</dbReference>
<dbReference type="Proteomes" id="UP000830158">
    <property type="component" value="Chromosome"/>
</dbReference>
<keyword evidence="4" id="KW-1185">Reference proteome</keyword>
<dbReference type="PANTHER" id="PTHR43443:SF1">
    <property type="entry name" value="3-HEXULOSE-6-PHOSPHATE ISOMERASE"/>
    <property type="match status" value="1"/>
</dbReference>
<gene>
    <name evidence="3" type="ORF">L1857_26925</name>
</gene>
<reference evidence="3" key="1">
    <citation type="submission" date="2022-01" db="EMBL/GenBank/DDBJ databases">
        <title>PSI-footprinting approach for the identification of protein synthesis inhibitor producers.</title>
        <authorList>
            <person name="Handel F."/>
            <person name="Kulik A."/>
            <person name="Wex K.W."/>
            <person name="Berscheid A."/>
            <person name="Saur J.S."/>
            <person name="Winkler A."/>
            <person name="Wibberg D."/>
            <person name="Kalinowski J."/>
            <person name="Broetz-Oesterhelt H."/>
            <person name="Mast Y."/>
        </authorList>
    </citation>
    <scope>NUCLEOTIDE SEQUENCE</scope>
    <source>
        <strain evidence="3">KNN 49.3e</strain>
    </source>
</reference>
<dbReference type="InterPro" id="IPR046348">
    <property type="entry name" value="SIS_dom_sf"/>
</dbReference>
<evidence type="ECO:0000256" key="1">
    <source>
        <dbReference type="ARBA" id="ARBA00009235"/>
    </source>
</evidence>
<dbReference type="Gene3D" id="3.40.50.10490">
    <property type="entry name" value="Glucose-6-phosphate isomerase like protein, domain 1"/>
    <property type="match status" value="1"/>
</dbReference>
<evidence type="ECO:0000259" key="2">
    <source>
        <dbReference type="PROSITE" id="PS51464"/>
    </source>
</evidence>
<dbReference type="Pfam" id="PF01380">
    <property type="entry name" value="SIS"/>
    <property type="match status" value="1"/>
</dbReference>
<feature type="domain" description="SIS" evidence="2">
    <location>
        <begin position="32"/>
        <end position="182"/>
    </location>
</feature>
<sequence length="182" mass="18348">MPDVLDRSGVLNRARAVLAEVHDAVTAVDPAAAAALGAAITTARTVFFDARGRSGLVAKALAMRWMHLGLRVHVAGETTAPAITADDLLVCLSASGRTTGPLANAGVARARGARVAVVTAAPDSPLAAEADLVVVVPTGGGQHGGSLFEQACLLLGDALCGAFQHAHAIPDAALSERHANLL</sequence>
<dbReference type="RefSeq" id="WP_249466637.1">
    <property type="nucleotide sequence ID" value="NZ_CP091196.1"/>
</dbReference>
<evidence type="ECO:0000313" key="4">
    <source>
        <dbReference type="Proteomes" id="UP000830158"/>
    </source>
</evidence>
<dbReference type="SUPFAM" id="SSF53697">
    <property type="entry name" value="SIS domain"/>
    <property type="match status" value="1"/>
</dbReference>
<organism evidence="3 4">
    <name type="scientific">Amycolatopsis thermalba</name>
    <dbReference type="NCBI Taxonomy" id="944492"/>
    <lineage>
        <taxon>Bacteria</taxon>
        <taxon>Bacillati</taxon>
        <taxon>Actinomycetota</taxon>
        <taxon>Actinomycetes</taxon>
        <taxon>Pseudonocardiales</taxon>
        <taxon>Pseudonocardiaceae</taxon>
        <taxon>Amycolatopsis</taxon>
    </lineage>
</organism>
<protein>
    <submittedName>
        <fullName evidence="3">SIS domain-containing protein</fullName>
    </submittedName>
</protein>